<name>A0A4C1ZI03_EUMVA</name>
<gene>
    <name evidence="1" type="ORF">EVAR_64457_1</name>
</gene>
<evidence type="ECO:0000313" key="1">
    <source>
        <dbReference type="EMBL" id="GBP87460.1"/>
    </source>
</evidence>
<comment type="caution">
    <text evidence="1">The sequence shown here is derived from an EMBL/GenBank/DDBJ whole genome shotgun (WGS) entry which is preliminary data.</text>
</comment>
<dbReference type="EMBL" id="BGZK01001861">
    <property type="protein sequence ID" value="GBP87460.1"/>
    <property type="molecule type" value="Genomic_DNA"/>
</dbReference>
<keyword evidence="2" id="KW-1185">Reference proteome</keyword>
<reference evidence="1 2" key="1">
    <citation type="journal article" date="2019" name="Commun. Biol.">
        <title>The bagworm genome reveals a unique fibroin gene that provides high tensile strength.</title>
        <authorList>
            <person name="Kono N."/>
            <person name="Nakamura H."/>
            <person name="Ohtoshi R."/>
            <person name="Tomita M."/>
            <person name="Numata K."/>
            <person name="Arakawa K."/>
        </authorList>
    </citation>
    <scope>NUCLEOTIDE SEQUENCE [LARGE SCALE GENOMIC DNA]</scope>
</reference>
<sequence length="230" mass="25519">MLTEFSLCKSGSFAQYTSWDLVFLLEFYIITYEVDGAADINYTGKPTTAKGRATSTGVPSQNGQNGTHIISFCPTVRPSIHELDPKTFMLALCGFGIANGHCHHCDDNVHDQRLNVFYAHTNGGHEFSLSMVMPYEGLGPQSPGQCVQWRLRISQGFVARRAGLGTIFFTAVDLARYRCEVEMIQSRAPGDPSHPNVVLTSQRHRLSRFKLTELARRGPIEVCSHISGHD</sequence>
<organism evidence="1 2">
    <name type="scientific">Eumeta variegata</name>
    <name type="common">Bagworm moth</name>
    <name type="synonym">Eumeta japonica</name>
    <dbReference type="NCBI Taxonomy" id="151549"/>
    <lineage>
        <taxon>Eukaryota</taxon>
        <taxon>Metazoa</taxon>
        <taxon>Ecdysozoa</taxon>
        <taxon>Arthropoda</taxon>
        <taxon>Hexapoda</taxon>
        <taxon>Insecta</taxon>
        <taxon>Pterygota</taxon>
        <taxon>Neoptera</taxon>
        <taxon>Endopterygota</taxon>
        <taxon>Lepidoptera</taxon>
        <taxon>Glossata</taxon>
        <taxon>Ditrysia</taxon>
        <taxon>Tineoidea</taxon>
        <taxon>Psychidae</taxon>
        <taxon>Oiketicinae</taxon>
        <taxon>Eumeta</taxon>
    </lineage>
</organism>
<dbReference type="AlphaFoldDB" id="A0A4C1ZI03"/>
<protein>
    <submittedName>
        <fullName evidence="1">Uncharacterized protein</fullName>
    </submittedName>
</protein>
<dbReference type="Proteomes" id="UP000299102">
    <property type="component" value="Unassembled WGS sequence"/>
</dbReference>
<accession>A0A4C1ZI03</accession>
<proteinExistence type="predicted"/>
<evidence type="ECO:0000313" key="2">
    <source>
        <dbReference type="Proteomes" id="UP000299102"/>
    </source>
</evidence>